<feature type="transmembrane region" description="Helical" evidence="2">
    <location>
        <begin position="82"/>
        <end position="99"/>
    </location>
</feature>
<feature type="transmembrane region" description="Helical" evidence="2">
    <location>
        <begin position="140"/>
        <end position="161"/>
    </location>
</feature>
<dbReference type="GeneID" id="13300606"/>
<dbReference type="EMBL" id="CP023154">
    <property type="protein sequence ID" value="QEK79297.1"/>
    <property type="molecule type" value="Genomic_DNA"/>
</dbReference>
<dbReference type="PANTHER" id="PTHR34295:SF1">
    <property type="entry name" value="BIOTIN TRANSPORTER BIOY"/>
    <property type="match status" value="1"/>
</dbReference>
<feature type="transmembrane region" description="Helical" evidence="2">
    <location>
        <begin position="30"/>
        <end position="49"/>
    </location>
</feature>
<accession>A0A5C0XR25</accession>
<sequence length="171" mass="18164">MRARDIALSGVFAALTAVGAQISVPLGPVPFTFQVLMVFLSGLVLGAKLGALSQAIYLLLGALGLPVFARFSGGIIHIYGPTGGYLLAFPIAAFISGYFSEKAKTFWGKLGGCLLGLSVIYILGWARLGMWLGMDFKKAFYLGVAPFIVFDIIKALMALVISDKIKKALRG</sequence>
<dbReference type="OrthoDB" id="50443at2157"/>
<keyword evidence="1" id="KW-1003">Cell membrane</keyword>
<evidence type="ECO:0000313" key="3">
    <source>
        <dbReference type="EMBL" id="QEK79297.1"/>
    </source>
</evidence>
<keyword evidence="1" id="KW-0813">Transport</keyword>
<proteinExistence type="inferred from homology"/>
<dbReference type="GO" id="GO:0005886">
    <property type="term" value="C:plasma membrane"/>
    <property type="evidence" value="ECO:0007669"/>
    <property type="project" value="UniProtKB-SubCell"/>
</dbReference>
<keyword evidence="2" id="KW-1133">Transmembrane helix</keyword>
<dbReference type="Proteomes" id="UP000324354">
    <property type="component" value="Chromosome"/>
</dbReference>
<feature type="transmembrane region" description="Helical" evidence="2">
    <location>
        <begin position="106"/>
        <end position="128"/>
    </location>
</feature>
<keyword evidence="1 2" id="KW-0472">Membrane</keyword>
<dbReference type="Gene3D" id="1.10.1760.20">
    <property type="match status" value="1"/>
</dbReference>
<feature type="transmembrane region" description="Helical" evidence="2">
    <location>
        <begin position="56"/>
        <end position="76"/>
    </location>
</feature>
<dbReference type="GO" id="GO:0015225">
    <property type="term" value="F:biotin transmembrane transporter activity"/>
    <property type="evidence" value="ECO:0007669"/>
    <property type="project" value="UniProtKB-UniRule"/>
</dbReference>
<evidence type="ECO:0000313" key="4">
    <source>
        <dbReference type="Proteomes" id="UP000324354"/>
    </source>
</evidence>
<evidence type="ECO:0000256" key="1">
    <source>
        <dbReference type="PIRNR" id="PIRNR016661"/>
    </source>
</evidence>
<comment type="similarity">
    <text evidence="1">Belongs to the BioY family.</text>
</comment>
<dbReference type="RefSeq" id="WP_011012823.1">
    <property type="nucleotide sequence ID" value="NC_003413.1"/>
</dbReference>
<dbReference type="AlphaFoldDB" id="A0A5C0XR25"/>
<dbReference type="Pfam" id="PF02632">
    <property type="entry name" value="BioY"/>
    <property type="match status" value="1"/>
</dbReference>
<dbReference type="GeneID" id="41713508"/>
<organism evidence="3 4">
    <name type="scientific">Pyrococcus furiosus (strain ATCC 43587 / DSM 3638 / JCM 8422 / Vc1)</name>
    <dbReference type="NCBI Taxonomy" id="186497"/>
    <lineage>
        <taxon>Archaea</taxon>
        <taxon>Methanobacteriati</taxon>
        <taxon>Methanobacteriota</taxon>
        <taxon>Thermococci</taxon>
        <taxon>Thermococcales</taxon>
        <taxon>Thermococcaceae</taxon>
        <taxon>Pyrococcus</taxon>
    </lineage>
</organism>
<keyword evidence="2" id="KW-0812">Transmembrane</keyword>
<protein>
    <submittedName>
        <fullName evidence="3">Biotin transporter BioY</fullName>
    </submittedName>
</protein>
<dbReference type="PANTHER" id="PTHR34295">
    <property type="entry name" value="BIOTIN TRANSPORTER BIOY"/>
    <property type="match status" value="1"/>
</dbReference>
<evidence type="ECO:0000256" key="2">
    <source>
        <dbReference type="SAM" id="Phobius"/>
    </source>
</evidence>
<name>A0A5C0XR25_PYRFU</name>
<gene>
    <name evidence="3" type="ORF">PFDSM3638_08500</name>
</gene>
<comment type="subcellular location">
    <subcellularLocation>
        <location evidence="1">Cell membrane</location>
        <topology evidence="1">Multi-pass membrane protein</topology>
    </subcellularLocation>
</comment>
<dbReference type="InterPro" id="IPR003784">
    <property type="entry name" value="BioY"/>
</dbReference>
<reference evidence="3 4" key="1">
    <citation type="submission" date="2017-08" db="EMBL/GenBank/DDBJ databases">
        <title>Resequencing and Reannotation of the genome of Pyrococcus furiosus type strain DSM3638.</title>
        <authorList>
            <person name="Reichelt R.M."/>
            <person name="Bunk B."/>
        </authorList>
    </citation>
    <scope>NUCLEOTIDE SEQUENCE [LARGE SCALE GENOMIC DNA]</scope>
    <source>
        <strain evidence="3 4">DSM 3638</strain>
    </source>
</reference>
<dbReference type="PIRSF" id="PIRSF016661">
    <property type="entry name" value="BioY"/>
    <property type="match status" value="1"/>
</dbReference>